<name>A0A4S8L4K2_DENBC</name>
<feature type="region of interest" description="Disordered" evidence="1">
    <location>
        <begin position="105"/>
        <end position="127"/>
    </location>
</feature>
<feature type="transmembrane region" description="Helical" evidence="2">
    <location>
        <begin position="148"/>
        <end position="170"/>
    </location>
</feature>
<accession>A0A4S8L4K2</accession>
<feature type="compositionally biased region" description="Low complexity" evidence="1">
    <location>
        <begin position="108"/>
        <end position="124"/>
    </location>
</feature>
<keyword evidence="2" id="KW-0812">Transmembrane</keyword>
<dbReference type="Proteomes" id="UP000297245">
    <property type="component" value="Unassembled WGS sequence"/>
</dbReference>
<keyword evidence="4" id="KW-1185">Reference proteome</keyword>
<evidence type="ECO:0000256" key="1">
    <source>
        <dbReference type="SAM" id="MobiDB-lite"/>
    </source>
</evidence>
<keyword evidence="2" id="KW-0472">Membrane</keyword>
<evidence type="ECO:0000313" key="3">
    <source>
        <dbReference type="EMBL" id="THU83477.1"/>
    </source>
</evidence>
<protein>
    <recommendedName>
        <fullName evidence="5">Mid2 domain-containing protein</fullName>
    </recommendedName>
</protein>
<sequence length="212" mass="23131">MLMNPVSTGSLFLDFGFFFSVSSSDGQSRQSYETTILDCSVTGMIPLTQVFLFNLELFRSDQTTPSNPCKLPTSSPTFPIVTSPSSNMDPDLHSSMLPGPIVPDRSSSRITSSTSSGISTSSTSWQGNYTSVTPTPWTSSGHDKRKTIAAIVGGVASLFMVSFIVGFFILKRRRSKNGWRRIDPFPLSTQESGEGTRRSGECSSEELIDIER</sequence>
<feature type="region of interest" description="Disordered" evidence="1">
    <location>
        <begin position="180"/>
        <end position="212"/>
    </location>
</feature>
<dbReference type="CDD" id="cd12087">
    <property type="entry name" value="TM_EGFR-like"/>
    <property type="match status" value="1"/>
</dbReference>
<evidence type="ECO:0000256" key="2">
    <source>
        <dbReference type="SAM" id="Phobius"/>
    </source>
</evidence>
<proteinExistence type="predicted"/>
<dbReference type="AlphaFoldDB" id="A0A4S8L4K2"/>
<organism evidence="3 4">
    <name type="scientific">Dendrothele bispora (strain CBS 962.96)</name>
    <dbReference type="NCBI Taxonomy" id="1314807"/>
    <lineage>
        <taxon>Eukaryota</taxon>
        <taxon>Fungi</taxon>
        <taxon>Dikarya</taxon>
        <taxon>Basidiomycota</taxon>
        <taxon>Agaricomycotina</taxon>
        <taxon>Agaricomycetes</taxon>
        <taxon>Agaricomycetidae</taxon>
        <taxon>Agaricales</taxon>
        <taxon>Agaricales incertae sedis</taxon>
        <taxon>Dendrothele</taxon>
    </lineage>
</organism>
<evidence type="ECO:0008006" key="5">
    <source>
        <dbReference type="Google" id="ProtNLM"/>
    </source>
</evidence>
<feature type="compositionally biased region" description="Acidic residues" evidence="1">
    <location>
        <begin position="203"/>
        <end position="212"/>
    </location>
</feature>
<keyword evidence="2" id="KW-1133">Transmembrane helix</keyword>
<evidence type="ECO:0000313" key="4">
    <source>
        <dbReference type="Proteomes" id="UP000297245"/>
    </source>
</evidence>
<reference evidence="3 4" key="1">
    <citation type="journal article" date="2019" name="Nat. Ecol. Evol.">
        <title>Megaphylogeny resolves global patterns of mushroom evolution.</title>
        <authorList>
            <person name="Varga T."/>
            <person name="Krizsan K."/>
            <person name="Foldi C."/>
            <person name="Dima B."/>
            <person name="Sanchez-Garcia M."/>
            <person name="Sanchez-Ramirez S."/>
            <person name="Szollosi G.J."/>
            <person name="Szarkandi J.G."/>
            <person name="Papp V."/>
            <person name="Albert L."/>
            <person name="Andreopoulos W."/>
            <person name="Angelini C."/>
            <person name="Antonin V."/>
            <person name="Barry K.W."/>
            <person name="Bougher N.L."/>
            <person name="Buchanan P."/>
            <person name="Buyck B."/>
            <person name="Bense V."/>
            <person name="Catcheside P."/>
            <person name="Chovatia M."/>
            <person name="Cooper J."/>
            <person name="Damon W."/>
            <person name="Desjardin D."/>
            <person name="Finy P."/>
            <person name="Geml J."/>
            <person name="Haridas S."/>
            <person name="Hughes K."/>
            <person name="Justo A."/>
            <person name="Karasinski D."/>
            <person name="Kautmanova I."/>
            <person name="Kiss B."/>
            <person name="Kocsube S."/>
            <person name="Kotiranta H."/>
            <person name="LaButti K.M."/>
            <person name="Lechner B.E."/>
            <person name="Liimatainen K."/>
            <person name="Lipzen A."/>
            <person name="Lukacs Z."/>
            <person name="Mihaltcheva S."/>
            <person name="Morgado L.N."/>
            <person name="Niskanen T."/>
            <person name="Noordeloos M.E."/>
            <person name="Ohm R.A."/>
            <person name="Ortiz-Santana B."/>
            <person name="Ovrebo C."/>
            <person name="Racz N."/>
            <person name="Riley R."/>
            <person name="Savchenko A."/>
            <person name="Shiryaev A."/>
            <person name="Soop K."/>
            <person name="Spirin V."/>
            <person name="Szebenyi C."/>
            <person name="Tomsovsky M."/>
            <person name="Tulloss R.E."/>
            <person name="Uehling J."/>
            <person name="Grigoriev I.V."/>
            <person name="Vagvolgyi C."/>
            <person name="Papp T."/>
            <person name="Martin F.M."/>
            <person name="Miettinen O."/>
            <person name="Hibbett D.S."/>
            <person name="Nagy L.G."/>
        </authorList>
    </citation>
    <scope>NUCLEOTIDE SEQUENCE [LARGE SCALE GENOMIC DNA]</scope>
    <source>
        <strain evidence="3 4">CBS 962.96</strain>
    </source>
</reference>
<dbReference type="EMBL" id="ML179660">
    <property type="protein sequence ID" value="THU83477.1"/>
    <property type="molecule type" value="Genomic_DNA"/>
</dbReference>
<gene>
    <name evidence="3" type="ORF">K435DRAFT_426045</name>
</gene>